<keyword evidence="3" id="KW-1185">Reference proteome</keyword>
<feature type="compositionally biased region" description="Gly residues" evidence="1">
    <location>
        <begin position="396"/>
        <end position="412"/>
    </location>
</feature>
<feature type="region of interest" description="Disordered" evidence="1">
    <location>
        <begin position="361"/>
        <end position="418"/>
    </location>
</feature>
<reference evidence="2 3" key="1">
    <citation type="journal article" date="2023" name="G3 (Bethesda)">
        <title>A chromosome-level genome assembly of Zasmidium syzygii isolated from banana leaves.</title>
        <authorList>
            <person name="van Westerhoven A.C."/>
            <person name="Mehrabi R."/>
            <person name="Talebi R."/>
            <person name="Steentjes M.B.F."/>
            <person name="Corcolon B."/>
            <person name="Chong P.A."/>
            <person name="Kema G.H.J."/>
            <person name="Seidl M.F."/>
        </authorList>
    </citation>
    <scope>NUCLEOTIDE SEQUENCE [LARGE SCALE GENOMIC DNA]</scope>
    <source>
        <strain evidence="2 3">P124</strain>
    </source>
</reference>
<proteinExistence type="predicted"/>
<comment type="caution">
    <text evidence="2">The sequence shown here is derived from an EMBL/GenBank/DDBJ whole genome shotgun (WGS) entry which is preliminary data.</text>
</comment>
<accession>A0ABR0EL03</accession>
<dbReference type="EMBL" id="JAXOVC010000005">
    <property type="protein sequence ID" value="KAK4501846.1"/>
    <property type="molecule type" value="Genomic_DNA"/>
</dbReference>
<name>A0ABR0EL03_ZASCE</name>
<evidence type="ECO:0000313" key="3">
    <source>
        <dbReference type="Proteomes" id="UP001305779"/>
    </source>
</evidence>
<organism evidence="2 3">
    <name type="scientific">Zasmidium cellare</name>
    <name type="common">Wine cellar mold</name>
    <name type="synonym">Racodium cellare</name>
    <dbReference type="NCBI Taxonomy" id="395010"/>
    <lineage>
        <taxon>Eukaryota</taxon>
        <taxon>Fungi</taxon>
        <taxon>Dikarya</taxon>
        <taxon>Ascomycota</taxon>
        <taxon>Pezizomycotina</taxon>
        <taxon>Dothideomycetes</taxon>
        <taxon>Dothideomycetidae</taxon>
        <taxon>Mycosphaerellales</taxon>
        <taxon>Mycosphaerellaceae</taxon>
        <taxon>Zasmidium</taxon>
    </lineage>
</organism>
<evidence type="ECO:0000256" key="1">
    <source>
        <dbReference type="SAM" id="MobiDB-lite"/>
    </source>
</evidence>
<dbReference type="Proteomes" id="UP001305779">
    <property type="component" value="Unassembled WGS sequence"/>
</dbReference>
<gene>
    <name evidence="2" type="ORF">PRZ48_007655</name>
</gene>
<sequence length="418" mass="45156">MDPALEKFVRSMASSASPLNMTRIEAHSLARLLNRTLNVCTSTHIQQSTAALIKLVLPWTQGRAAVIDYVTSLSVATRLRAGDAVITEATTGSYELEGLTPAPADGAFKLPSSAQKRLHALYLLHNVLFALRALSPSQIPHTYESAKMQDIEEDLTAAINRLWLLSCTRSEVPVDTCGAEMMKLLDFYLNQNAIDHDLLTSLRTKALRANDREWQEALDEIAAMDDEKAARDQAAAAAATRWTLPDHHGAIEDPWHRLPAANGLHMRRQLGYPLRAAAFPRGGYTIPNGGQEADQELKRDVRTLVDDALRALRGPATAAEVQDIDPLGNIVHRDPARATRNPSGFSLEGVNNIREAESAARPSGYAGVSPLPPQEDPFRAPVGADVQRARQMAAAGGRGGRGGFPPRGGRGGLLAPSS</sequence>
<protein>
    <submittedName>
        <fullName evidence="2">Uncharacterized protein</fullName>
    </submittedName>
</protein>
<evidence type="ECO:0000313" key="2">
    <source>
        <dbReference type="EMBL" id="KAK4501846.1"/>
    </source>
</evidence>